<reference evidence="2" key="1">
    <citation type="journal article" date="2020" name="Nat. Commun.">
        <title>Large-scale genome sequencing of mycorrhizal fungi provides insights into the early evolution of symbiotic traits.</title>
        <authorList>
            <person name="Miyauchi S."/>
            <person name="Kiss E."/>
            <person name="Kuo A."/>
            <person name="Drula E."/>
            <person name="Kohler A."/>
            <person name="Sanchez-Garcia M."/>
            <person name="Morin E."/>
            <person name="Andreopoulos B."/>
            <person name="Barry K.W."/>
            <person name="Bonito G."/>
            <person name="Buee M."/>
            <person name="Carver A."/>
            <person name="Chen C."/>
            <person name="Cichocki N."/>
            <person name="Clum A."/>
            <person name="Culley D."/>
            <person name="Crous P.W."/>
            <person name="Fauchery L."/>
            <person name="Girlanda M."/>
            <person name="Hayes R.D."/>
            <person name="Keri Z."/>
            <person name="LaButti K."/>
            <person name="Lipzen A."/>
            <person name="Lombard V."/>
            <person name="Magnuson J."/>
            <person name="Maillard F."/>
            <person name="Murat C."/>
            <person name="Nolan M."/>
            <person name="Ohm R.A."/>
            <person name="Pangilinan J."/>
            <person name="Pereira M.F."/>
            <person name="Perotto S."/>
            <person name="Peter M."/>
            <person name="Pfister S."/>
            <person name="Riley R."/>
            <person name="Sitrit Y."/>
            <person name="Stielow J.B."/>
            <person name="Szollosi G."/>
            <person name="Zifcakova L."/>
            <person name="Stursova M."/>
            <person name="Spatafora J.W."/>
            <person name="Tedersoo L."/>
            <person name="Vaario L.M."/>
            <person name="Yamada A."/>
            <person name="Yan M."/>
            <person name="Wang P."/>
            <person name="Xu J."/>
            <person name="Bruns T."/>
            <person name="Baldrian P."/>
            <person name="Vilgalys R."/>
            <person name="Dunand C."/>
            <person name="Henrissat B."/>
            <person name="Grigoriev I.V."/>
            <person name="Hibbett D."/>
            <person name="Nagy L.G."/>
            <person name="Martin F.M."/>
        </authorList>
    </citation>
    <scope>NUCLEOTIDE SEQUENCE</scope>
    <source>
        <strain evidence="2">UP504</strain>
    </source>
</reference>
<dbReference type="EMBL" id="MU129119">
    <property type="protein sequence ID" value="KAF9506221.1"/>
    <property type="molecule type" value="Genomic_DNA"/>
</dbReference>
<accession>A0A9P6AJZ5</accession>
<protein>
    <submittedName>
        <fullName evidence="2">Uncharacterized protein</fullName>
    </submittedName>
</protein>
<evidence type="ECO:0000313" key="3">
    <source>
        <dbReference type="Proteomes" id="UP000886523"/>
    </source>
</evidence>
<feature type="compositionally biased region" description="Gly residues" evidence="1">
    <location>
        <begin position="36"/>
        <end position="46"/>
    </location>
</feature>
<feature type="compositionally biased region" description="Basic residues" evidence="1">
    <location>
        <begin position="22"/>
        <end position="34"/>
    </location>
</feature>
<gene>
    <name evidence="2" type="ORF">BS47DRAFT_454601</name>
</gene>
<comment type="caution">
    <text evidence="2">The sequence shown here is derived from an EMBL/GenBank/DDBJ whole genome shotgun (WGS) entry which is preliminary data.</text>
</comment>
<organism evidence="2 3">
    <name type="scientific">Hydnum rufescens UP504</name>
    <dbReference type="NCBI Taxonomy" id="1448309"/>
    <lineage>
        <taxon>Eukaryota</taxon>
        <taxon>Fungi</taxon>
        <taxon>Dikarya</taxon>
        <taxon>Basidiomycota</taxon>
        <taxon>Agaricomycotina</taxon>
        <taxon>Agaricomycetes</taxon>
        <taxon>Cantharellales</taxon>
        <taxon>Hydnaceae</taxon>
        <taxon>Hydnum</taxon>
    </lineage>
</organism>
<evidence type="ECO:0000256" key="1">
    <source>
        <dbReference type="SAM" id="MobiDB-lite"/>
    </source>
</evidence>
<proteinExistence type="predicted"/>
<dbReference type="Proteomes" id="UP000886523">
    <property type="component" value="Unassembled WGS sequence"/>
</dbReference>
<keyword evidence="3" id="KW-1185">Reference proteome</keyword>
<sequence>MGSLMQYEKGISIYTQPSCVLRQRRKPSRQRRRPAGSGGGPAGSGRTGRPRGRRPTARGGTATGSRKNDVVQPKQTWFAKLKVGMRQKHRLLNCKNNSACSHLIVHIREVTPFKSIYPLPGPVSPGWMFPPSDHSA</sequence>
<feature type="region of interest" description="Disordered" evidence="1">
    <location>
        <begin position="18"/>
        <end position="73"/>
    </location>
</feature>
<name>A0A9P6AJZ5_9AGAM</name>
<evidence type="ECO:0000313" key="2">
    <source>
        <dbReference type="EMBL" id="KAF9506221.1"/>
    </source>
</evidence>
<dbReference type="AlphaFoldDB" id="A0A9P6AJZ5"/>